<accession>A0A9N9HYB7</accession>
<dbReference type="EMBL" id="CAJVPQ010009118">
    <property type="protein sequence ID" value="CAG8712784.1"/>
    <property type="molecule type" value="Genomic_DNA"/>
</dbReference>
<evidence type="ECO:0000313" key="2">
    <source>
        <dbReference type="EMBL" id="CAG8712784.1"/>
    </source>
</evidence>
<evidence type="ECO:0000313" key="3">
    <source>
        <dbReference type="Proteomes" id="UP000789570"/>
    </source>
</evidence>
<proteinExistence type="predicted"/>
<dbReference type="AlphaFoldDB" id="A0A9N9HYB7"/>
<dbReference type="Proteomes" id="UP000789570">
    <property type="component" value="Unassembled WGS sequence"/>
</dbReference>
<feature type="non-terminal residue" evidence="2">
    <location>
        <position position="186"/>
    </location>
</feature>
<gene>
    <name evidence="2" type="ORF">FCALED_LOCUS14008</name>
</gene>
<comment type="caution">
    <text evidence="2">The sequence shown here is derived from an EMBL/GenBank/DDBJ whole genome shotgun (WGS) entry which is preliminary data.</text>
</comment>
<name>A0A9N9HYB7_9GLOM</name>
<sequence>QIRADCKQYQEFDFCLRKPKCTCIKSSTNLKLYSIILDDITSSFTNTKVDTMNYIFEKKWASSSQIYLNDDFSPNDYQSSINDKSYNDSSSDNQDTDKESIRRDFEKVLNDDLFAELRHAYKEELSYVKHLTLQTVKYFNSISYTIVDNDDRVDVKLRIGNTVDVLEDISNDTLKNPKTVILYAQI</sequence>
<keyword evidence="3" id="KW-1185">Reference proteome</keyword>
<dbReference type="OrthoDB" id="2350054at2759"/>
<feature type="region of interest" description="Disordered" evidence="1">
    <location>
        <begin position="79"/>
        <end position="99"/>
    </location>
</feature>
<evidence type="ECO:0000256" key="1">
    <source>
        <dbReference type="SAM" id="MobiDB-lite"/>
    </source>
</evidence>
<reference evidence="2" key="1">
    <citation type="submission" date="2021-06" db="EMBL/GenBank/DDBJ databases">
        <authorList>
            <person name="Kallberg Y."/>
            <person name="Tangrot J."/>
            <person name="Rosling A."/>
        </authorList>
    </citation>
    <scope>NUCLEOTIDE SEQUENCE</scope>
    <source>
        <strain evidence="2">UK204</strain>
    </source>
</reference>
<protein>
    <submittedName>
        <fullName evidence="2">11881_t:CDS:1</fullName>
    </submittedName>
</protein>
<organism evidence="2 3">
    <name type="scientific">Funneliformis caledonium</name>
    <dbReference type="NCBI Taxonomy" id="1117310"/>
    <lineage>
        <taxon>Eukaryota</taxon>
        <taxon>Fungi</taxon>
        <taxon>Fungi incertae sedis</taxon>
        <taxon>Mucoromycota</taxon>
        <taxon>Glomeromycotina</taxon>
        <taxon>Glomeromycetes</taxon>
        <taxon>Glomerales</taxon>
        <taxon>Glomeraceae</taxon>
        <taxon>Funneliformis</taxon>
    </lineage>
</organism>
<feature type="compositionally biased region" description="Low complexity" evidence="1">
    <location>
        <begin position="79"/>
        <end position="93"/>
    </location>
</feature>